<evidence type="ECO:0000313" key="2">
    <source>
        <dbReference type="EMBL" id="EME74451.1"/>
    </source>
</evidence>
<dbReference type="AlphaFoldDB" id="M5P358"/>
<feature type="transmembrane region" description="Helical" evidence="1">
    <location>
        <begin position="15"/>
        <end position="36"/>
    </location>
</feature>
<organism evidence="2 3">
    <name type="scientific">Bacillus sonorensis L12</name>
    <dbReference type="NCBI Taxonomy" id="1274524"/>
    <lineage>
        <taxon>Bacteria</taxon>
        <taxon>Bacillati</taxon>
        <taxon>Bacillota</taxon>
        <taxon>Bacilli</taxon>
        <taxon>Bacillales</taxon>
        <taxon>Bacillaceae</taxon>
        <taxon>Bacillus</taxon>
    </lineage>
</organism>
<gene>
    <name evidence="2" type="ORF">BSONL12_11696</name>
</gene>
<protein>
    <submittedName>
        <fullName evidence="2">Uncharacterized protein</fullName>
    </submittedName>
</protein>
<keyword evidence="1" id="KW-0472">Membrane</keyword>
<accession>M5P358</accession>
<dbReference type="STRING" id="1274524.BSONL12_11696"/>
<dbReference type="EMBL" id="AOFM01000007">
    <property type="protein sequence ID" value="EME74451.1"/>
    <property type="molecule type" value="Genomic_DNA"/>
</dbReference>
<name>M5P358_9BACI</name>
<evidence type="ECO:0000256" key="1">
    <source>
        <dbReference type="SAM" id="Phobius"/>
    </source>
</evidence>
<reference evidence="2 3" key="1">
    <citation type="journal article" date="2013" name="Genome Announc.">
        <title>Draft Whole-Genome Sequence of Bacillus sonorensis Strain L12, a Source of Nonribosomal Lipopeptides.</title>
        <authorList>
            <person name="Adimpong D.B."/>
            <person name="Sorensen K.I."/>
            <person name="Nielsen D.S."/>
            <person name="Thorsen L."/>
            <person name="Rasmussen T.B."/>
            <person name="Derkx P.M."/>
            <person name="Jespersen L."/>
        </authorList>
    </citation>
    <scope>NUCLEOTIDE SEQUENCE [LARGE SCALE GENOMIC DNA]</scope>
    <source>
        <strain evidence="2 3">L12</strain>
    </source>
</reference>
<dbReference type="Proteomes" id="UP000011907">
    <property type="component" value="Unassembled WGS sequence"/>
</dbReference>
<evidence type="ECO:0000313" key="3">
    <source>
        <dbReference type="Proteomes" id="UP000011907"/>
    </source>
</evidence>
<keyword evidence="1" id="KW-0812">Transmembrane</keyword>
<keyword evidence="1" id="KW-1133">Transmembrane helix</keyword>
<proteinExistence type="predicted"/>
<sequence>MDETIIKTNLADGSFLFGARNLFSFFLLFFDQYQYAMNKTTRIHRKEVVRDDKLEGNRPACKKLGERSWTKDQRIDEKKDDD</sequence>
<comment type="caution">
    <text evidence="2">The sequence shown here is derived from an EMBL/GenBank/DDBJ whole genome shotgun (WGS) entry which is preliminary data.</text>
</comment>